<reference evidence="2 3" key="1">
    <citation type="submission" date="2024-09" db="EMBL/GenBank/DDBJ databases">
        <authorList>
            <person name="Sun Q."/>
            <person name="Mori K."/>
        </authorList>
    </citation>
    <scope>NUCLEOTIDE SEQUENCE [LARGE SCALE GENOMIC DNA]</scope>
    <source>
        <strain evidence="2 3">JCM 3324</strain>
    </source>
</reference>
<gene>
    <name evidence="2" type="ORF">ACFFR3_46365</name>
</gene>
<dbReference type="RefSeq" id="WP_379485248.1">
    <property type="nucleotide sequence ID" value="NZ_JBHMCF010000057.1"/>
</dbReference>
<accession>A0ABV5P305</accession>
<proteinExistence type="predicted"/>
<evidence type="ECO:0000256" key="1">
    <source>
        <dbReference type="SAM" id="MobiDB-lite"/>
    </source>
</evidence>
<name>A0ABV5P305_9ACTN</name>
<feature type="region of interest" description="Disordered" evidence="1">
    <location>
        <begin position="1"/>
        <end position="40"/>
    </location>
</feature>
<evidence type="ECO:0000313" key="2">
    <source>
        <dbReference type="EMBL" id="MFB9476963.1"/>
    </source>
</evidence>
<organism evidence="2 3">
    <name type="scientific">Nonomuraea salmonea</name>
    <dbReference type="NCBI Taxonomy" id="46181"/>
    <lineage>
        <taxon>Bacteria</taxon>
        <taxon>Bacillati</taxon>
        <taxon>Actinomycetota</taxon>
        <taxon>Actinomycetes</taxon>
        <taxon>Streptosporangiales</taxon>
        <taxon>Streptosporangiaceae</taxon>
        <taxon>Nonomuraea</taxon>
    </lineage>
</organism>
<protein>
    <submittedName>
        <fullName evidence="2">Uncharacterized protein</fullName>
    </submittedName>
</protein>
<dbReference type="Proteomes" id="UP001589568">
    <property type="component" value="Unassembled WGS sequence"/>
</dbReference>
<sequence length="62" mass="6982">MATIHHLKPKPIRHHRYQPPAEEPADPHTAADPYETEVLVERRSPLPPLVLALRGPDFDDAA</sequence>
<keyword evidence="3" id="KW-1185">Reference proteome</keyword>
<comment type="caution">
    <text evidence="2">The sequence shown here is derived from an EMBL/GenBank/DDBJ whole genome shotgun (WGS) entry which is preliminary data.</text>
</comment>
<evidence type="ECO:0000313" key="3">
    <source>
        <dbReference type="Proteomes" id="UP001589568"/>
    </source>
</evidence>
<dbReference type="EMBL" id="JBHMCF010000057">
    <property type="protein sequence ID" value="MFB9476963.1"/>
    <property type="molecule type" value="Genomic_DNA"/>
</dbReference>
<feature type="compositionally biased region" description="Basic residues" evidence="1">
    <location>
        <begin position="1"/>
        <end position="17"/>
    </location>
</feature>